<evidence type="ECO:0000256" key="2">
    <source>
        <dbReference type="ARBA" id="ARBA00009093"/>
    </source>
</evidence>
<feature type="compositionally biased region" description="Polar residues" evidence="8">
    <location>
        <begin position="172"/>
        <end position="187"/>
    </location>
</feature>
<dbReference type="Pfam" id="PF22732">
    <property type="entry name" value="MSL3_chromo-like"/>
    <property type="match status" value="1"/>
</dbReference>
<dbReference type="OrthoDB" id="124855at2759"/>
<evidence type="ECO:0000313" key="10">
    <source>
        <dbReference type="EMBL" id="CDO55404.1"/>
    </source>
</evidence>
<evidence type="ECO:0000256" key="5">
    <source>
        <dbReference type="ARBA" id="ARBA00023015"/>
    </source>
</evidence>
<evidence type="ECO:0000256" key="7">
    <source>
        <dbReference type="ARBA" id="ARBA00023242"/>
    </source>
</evidence>
<keyword evidence="7" id="KW-0539">Nucleus</keyword>
<evidence type="ECO:0000256" key="6">
    <source>
        <dbReference type="ARBA" id="ARBA00023163"/>
    </source>
</evidence>
<feature type="domain" description="Chromo" evidence="9">
    <location>
        <begin position="20"/>
        <end position="129"/>
    </location>
</feature>
<sequence length="398" mass="44866">MTTPTFPSKCLAFHGPMLYEAKPLRIYDPEANKTYTRATSSDVTTPPIKNGVPQDLPKEFYPVNSKQTAASTAFDSSPSAASDKNDKKQKLVYFIHYKGWKSTWDEWVSDERVLAWNEENLRTQKELRQMALAASNKKKFIHLDVDGPILSDLSVEPSSGSNGGNGHADSGASGQSQDHSNSGTSGASGKRRESSIKDDFGSNTRATKRSKAYDNDTDREDDFIRKQEVSLSVPDQLKALLVDDWEFVTKEHQVVPLPREVTVADILEAYAKVAGASRPVGTAEYEIFTEVISGIKHYFDRALGNILLYRFERQQYLNIRKKFPGVPMSEIYGPEHLLRLFVSLPALIAQTNMDQQSVAALREHLEECLRFMLKYRSKFFLKEYENTSPHYEAMSRGT</sequence>
<dbReference type="InterPro" id="IPR038217">
    <property type="entry name" value="MRG_C_sf"/>
</dbReference>
<organism evidence="10 11">
    <name type="scientific">Geotrichum candidum</name>
    <name type="common">Oospora lactis</name>
    <name type="synonym">Dipodascus geotrichum</name>
    <dbReference type="NCBI Taxonomy" id="1173061"/>
    <lineage>
        <taxon>Eukaryota</taxon>
        <taxon>Fungi</taxon>
        <taxon>Dikarya</taxon>
        <taxon>Ascomycota</taxon>
        <taxon>Saccharomycotina</taxon>
        <taxon>Dipodascomycetes</taxon>
        <taxon>Dipodascales</taxon>
        <taxon>Dipodascaceae</taxon>
        <taxon>Geotrichum</taxon>
    </lineage>
</organism>
<dbReference type="InterPro" id="IPR053820">
    <property type="entry name" value="MSL3_chromo-like"/>
</dbReference>
<keyword evidence="4" id="KW-0156">Chromatin regulator</keyword>
<evidence type="ECO:0000256" key="1">
    <source>
        <dbReference type="ARBA" id="ARBA00004123"/>
    </source>
</evidence>
<dbReference type="AlphaFoldDB" id="A0A0J9XES4"/>
<keyword evidence="5" id="KW-0805">Transcription regulation</keyword>
<dbReference type="SMART" id="SM00298">
    <property type="entry name" value="CHROMO"/>
    <property type="match status" value="1"/>
</dbReference>
<dbReference type="STRING" id="1173061.A0A0J9XES4"/>
<dbReference type="InterPro" id="IPR016197">
    <property type="entry name" value="Chromo-like_dom_sf"/>
</dbReference>
<dbReference type="GO" id="GO:0035267">
    <property type="term" value="C:NuA4 histone acetyltransferase complex"/>
    <property type="evidence" value="ECO:0007669"/>
    <property type="project" value="TreeGrafter"/>
</dbReference>
<dbReference type="GO" id="GO:0006338">
    <property type="term" value="P:chromatin remodeling"/>
    <property type="evidence" value="ECO:0007669"/>
    <property type="project" value="UniProtKB-ARBA"/>
</dbReference>
<dbReference type="InterPro" id="IPR008676">
    <property type="entry name" value="MRG"/>
</dbReference>
<keyword evidence="6" id="KW-0804">Transcription</keyword>
<dbReference type="GO" id="GO:0006355">
    <property type="term" value="P:regulation of DNA-templated transcription"/>
    <property type="evidence" value="ECO:0007669"/>
    <property type="project" value="InterPro"/>
</dbReference>
<protein>
    <recommendedName>
        <fullName evidence="3">Chromatin modification-related protein EAF3</fullName>
    </recommendedName>
</protein>
<dbReference type="GO" id="GO:0032221">
    <property type="term" value="C:Rpd3S complex"/>
    <property type="evidence" value="ECO:0007669"/>
    <property type="project" value="TreeGrafter"/>
</dbReference>
<comment type="caution">
    <text evidence="10">The sequence shown here is derived from an EMBL/GenBank/DDBJ whole genome shotgun (WGS) entry which is preliminary data.</text>
</comment>
<dbReference type="InterPro" id="IPR026541">
    <property type="entry name" value="MRG_dom"/>
</dbReference>
<name>A0A0J9XES4_GEOCN</name>
<keyword evidence="11" id="KW-1185">Reference proteome</keyword>
<dbReference type="Gene3D" id="1.10.274.30">
    <property type="entry name" value="MRG domain"/>
    <property type="match status" value="1"/>
</dbReference>
<gene>
    <name evidence="10" type="ORF">BN980_GECA11s00615g</name>
</gene>
<dbReference type="Proteomes" id="UP000242525">
    <property type="component" value="Unassembled WGS sequence"/>
</dbReference>
<dbReference type="PANTHER" id="PTHR10880:SF15">
    <property type="entry name" value="MSL COMPLEX SUBUNIT 3"/>
    <property type="match status" value="1"/>
</dbReference>
<dbReference type="Gene3D" id="2.30.30.140">
    <property type="match status" value="1"/>
</dbReference>
<evidence type="ECO:0000256" key="8">
    <source>
        <dbReference type="SAM" id="MobiDB-lite"/>
    </source>
</evidence>
<feature type="region of interest" description="Disordered" evidence="8">
    <location>
        <begin position="152"/>
        <end position="217"/>
    </location>
</feature>
<dbReference type="SUPFAM" id="SSF54160">
    <property type="entry name" value="Chromo domain-like"/>
    <property type="match status" value="1"/>
</dbReference>
<dbReference type="Pfam" id="PF05712">
    <property type="entry name" value="MRG"/>
    <property type="match status" value="1"/>
</dbReference>
<evidence type="ECO:0000256" key="3">
    <source>
        <dbReference type="ARBA" id="ARBA00018505"/>
    </source>
</evidence>
<dbReference type="InterPro" id="IPR000953">
    <property type="entry name" value="Chromo/chromo_shadow_dom"/>
</dbReference>
<evidence type="ECO:0000259" key="9">
    <source>
        <dbReference type="SMART" id="SM00298"/>
    </source>
</evidence>
<evidence type="ECO:0000313" key="11">
    <source>
        <dbReference type="Proteomes" id="UP000242525"/>
    </source>
</evidence>
<dbReference type="EMBL" id="CCBN010000011">
    <property type="protein sequence ID" value="CDO55404.1"/>
    <property type="molecule type" value="Genomic_DNA"/>
</dbReference>
<feature type="compositionally biased region" description="Basic and acidic residues" evidence="8">
    <location>
        <begin position="190"/>
        <end position="200"/>
    </location>
</feature>
<comment type="subcellular location">
    <subcellularLocation>
        <location evidence="1">Nucleus</location>
    </subcellularLocation>
</comment>
<proteinExistence type="inferred from homology"/>
<dbReference type="PANTHER" id="PTHR10880">
    <property type="entry name" value="MORTALITY FACTOR 4-LIKE PROTEIN"/>
    <property type="match status" value="1"/>
</dbReference>
<comment type="similarity">
    <text evidence="2">Belongs to the MRG family.</text>
</comment>
<evidence type="ECO:0000256" key="4">
    <source>
        <dbReference type="ARBA" id="ARBA00022853"/>
    </source>
</evidence>
<dbReference type="PROSITE" id="PS51640">
    <property type="entry name" value="MRG"/>
    <property type="match status" value="1"/>
</dbReference>
<accession>A0A0J9XES4</accession>
<reference evidence="10" key="1">
    <citation type="submission" date="2014-03" db="EMBL/GenBank/DDBJ databases">
        <authorList>
            <person name="Casaregola S."/>
        </authorList>
    </citation>
    <scope>NUCLEOTIDE SEQUENCE [LARGE SCALE GENOMIC DNA]</scope>
    <source>
        <strain evidence="10">CLIB 918</strain>
    </source>
</reference>